<comment type="caution">
    <text evidence="2">The sequence shown here is derived from an EMBL/GenBank/DDBJ whole genome shotgun (WGS) entry which is preliminary data.</text>
</comment>
<dbReference type="RefSeq" id="WP_146565057.1">
    <property type="nucleotide sequence ID" value="NZ_SIHJ01000001.1"/>
</dbReference>
<proteinExistence type="predicted"/>
<dbReference type="Gene3D" id="3.10.620.30">
    <property type="match status" value="1"/>
</dbReference>
<reference evidence="2 3" key="1">
    <citation type="submission" date="2019-02" db="EMBL/GenBank/DDBJ databases">
        <title>Deep-cultivation of Planctomycetes and their phenomic and genomic characterization uncovers novel biology.</title>
        <authorList>
            <person name="Wiegand S."/>
            <person name="Jogler M."/>
            <person name="Boedeker C."/>
            <person name="Pinto D."/>
            <person name="Vollmers J."/>
            <person name="Rivas-Marin E."/>
            <person name="Kohn T."/>
            <person name="Peeters S.H."/>
            <person name="Heuer A."/>
            <person name="Rast P."/>
            <person name="Oberbeckmann S."/>
            <person name="Bunk B."/>
            <person name="Jeske O."/>
            <person name="Meyerdierks A."/>
            <person name="Storesund J.E."/>
            <person name="Kallscheuer N."/>
            <person name="Luecker S."/>
            <person name="Lage O.M."/>
            <person name="Pohl T."/>
            <person name="Merkel B.J."/>
            <person name="Hornburger P."/>
            <person name="Mueller R.-W."/>
            <person name="Bruemmer F."/>
            <person name="Labrenz M."/>
            <person name="Spormann A.M."/>
            <person name="Op Den Camp H."/>
            <person name="Overmann J."/>
            <person name="Amann R."/>
            <person name="Jetten M.S.M."/>
            <person name="Mascher T."/>
            <person name="Medema M.H."/>
            <person name="Devos D.P."/>
            <person name="Kaster A.-K."/>
            <person name="Ovreas L."/>
            <person name="Rohde M."/>
            <person name="Galperin M.Y."/>
            <person name="Jogler C."/>
        </authorList>
    </citation>
    <scope>NUCLEOTIDE SEQUENCE [LARGE SCALE GENOMIC DNA]</scope>
    <source>
        <strain evidence="2 3">KOR34</strain>
    </source>
</reference>
<accession>A0A5C5VGG4</accession>
<dbReference type="PANTHER" id="PTHR33490:SF7">
    <property type="entry name" value="BLR2979 PROTEIN"/>
    <property type="match status" value="1"/>
</dbReference>
<dbReference type="GO" id="GO:0003810">
    <property type="term" value="F:protein-glutamine gamma-glutamyltransferase activity"/>
    <property type="evidence" value="ECO:0007669"/>
    <property type="project" value="UniProtKB-EC"/>
</dbReference>
<dbReference type="SMART" id="SM00460">
    <property type="entry name" value="TGc"/>
    <property type="match status" value="1"/>
</dbReference>
<dbReference type="InterPro" id="IPR002931">
    <property type="entry name" value="Transglutaminase-like"/>
</dbReference>
<evidence type="ECO:0000313" key="3">
    <source>
        <dbReference type="Proteomes" id="UP000316714"/>
    </source>
</evidence>
<gene>
    <name evidence="2" type="primary">tgpA</name>
    <name evidence="2" type="ORF">KOR34_27070</name>
</gene>
<dbReference type="SUPFAM" id="SSF54001">
    <property type="entry name" value="Cysteine proteinases"/>
    <property type="match status" value="1"/>
</dbReference>
<protein>
    <submittedName>
        <fullName evidence="2">Protein-glutamine gamma-glutamyltransferase</fullName>
        <ecNumber evidence="2">2.3.2.13</ecNumber>
    </submittedName>
</protein>
<keyword evidence="3" id="KW-1185">Reference proteome</keyword>
<organism evidence="2 3">
    <name type="scientific">Posidoniimonas corsicana</name>
    <dbReference type="NCBI Taxonomy" id="1938618"/>
    <lineage>
        <taxon>Bacteria</taxon>
        <taxon>Pseudomonadati</taxon>
        <taxon>Planctomycetota</taxon>
        <taxon>Planctomycetia</taxon>
        <taxon>Pirellulales</taxon>
        <taxon>Lacipirellulaceae</taxon>
        <taxon>Posidoniimonas</taxon>
    </lineage>
</organism>
<dbReference type="Pfam" id="PF08379">
    <property type="entry name" value="Bact_transglu_N"/>
    <property type="match status" value="1"/>
</dbReference>
<keyword evidence="2" id="KW-0012">Acyltransferase</keyword>
<evidence type="ECO:0000259" key="1">
    <source>
        <dbReference type="SMART" id="SM00460"/>
    </source>
</evidence>
<dbReference type="AlphaFoldDB" id="A0A5C5VGG4"/>
<dbReference type="Proteomes" id="UP000316714">
    <property type="component" value="Unassembled WGS sequence"/>
</dbReference>
<dbReference type="EC" id="2.3.2.13" evidence="2"/>
<keyword evidence="2" id="KW-0808">Transferase</keyword>
<dbReference type="InterPro" id="IPR038765">
    <property type="entry name" value="Papain-like_cys_pep_sf"/>
</dbReference>
<sequence length="290" mass="31434">MRYRITHTTKYSYTDPVAVCHNLVHLSPRDLPRQTRSGYRLIILPDPSDVLHQTDAFGNPVEYFSILEAHRGLSLSATSEVEVREAPAPGAGAPWEQVRDALPQAAPDAVIRPYLYAFPSAKAPVAAALAEYARAAFTPARPIVDALREFTTRVNQDFKYDPRATTVSTPVMEAFEQRAGVCQDFAHVAIACLRSIGLAARYVSGYLRTLPPPGKPRLVGADASHAWVSLYCGEDGWVDADPTNAVLPGTDHITIAHGRDYADVCPIQGVYVGGGGHTMDVSVDVAPIKN</sequence>
<dbReference type="InterPro" id="IPR013589">
    <property type="entry name" value="Bac_transglu_N"/>
</dbReference>
<name>A0A5C5VGG4_9BACT</name>
<dbReference type="OrthoDB" id="9787782at2"/>
<dbReference type="EMBL" id="SIHJ01000001">
    <property type="protein sequence ID" value="TWT37744.1"/>
    <property type="molecule type" value="Genomic_DNA"/>
</dbReference>
<dbReference type="Pfam" id="PF01841">
    <property type="entry name" value="Transglut_core"/>
    <property type="match status" value="1"/>
</dbReference>
<feature type="domain" description="Transglutaminase-like" evidence="1">
    <location>
        <begin position="174"/>
        <end position="244"/>
    </location>
</feature>
<dbReference type="PANTHER" id="PTHR33490">
    <property type="entry name" value="BLR5614 PROTEIN-RELATED"/>
    <property type="match status" value="1"/>
</dbReference>
<evidence type="ECO:0000313" key="2">
    <source>
        <dbReference type="EMBL" id="TWT37744.1"/>
    </source>
</evidence>